<dbReference type="InterPro" id="IPR007526">
    <property type="entry name" value="SWIRM"/>
</dbReference>
<dbReference type="GO" id="GO:0006355">
    <property type="term" value="P:regulation of DNA-templated transcription"/>
    <property type="evidence" value="ECO:0007669"/>
    <property type="project" value="UniProtKB-ARBA"/>
</dbReference>
<dbReference type="SMART" id="SM00717">
    <property type="entry name" value="SANT"/>
    <property type="match status" value="1"/>
</dbReference>
<reference evidence="17 18" key="1">
    <citation type="submission" date="2016-05" db="EMBL/GenBank/DDBJ databases">
        <title>Genome sequencing reveals origins of a unique bacterial endosymbiosis in the earliest lineages of terrestrial Fungi.</title>
        <authorList>
            <consortium name="DOE Joint Genome Institute"/>
            <person name="Uehling J."/>
            <person name="Gryganskyi A."/>
            <person name="Hameed K."/>
            <person name="Tschaplinski T."/>
            <person name="Misztal P."/>
            <person name="Wu S."/>
            <person name="Desiro A."/>
            <person name="Vande Pol N."/>
            <person name="Du Z.-Y."/>
            <person name="Zienkiewicz A."/>
            <person name="Zienkiewicz K."/>
            <person name="Morin E."/>
            <person name="Tisserant E."/>
            <person name="Splivallo R."/>
            <person name="Hainaut M."/>
            <person name="Henrissat B."/>
            <person name="Ohm R."/>
            <person name="Kuo A."/>
            <person name="Yan J."/>
            <person name="Lipzen A."/>
            <person name="Nolan M."/>
            <person name="Labutti K."/>
            <person name="Barry K."/>
            <person name="Goldstein A."/>
            <person name="Labbe J."/>
            <person name="Schadt C."/>
            <person name="Tuskan G."/>
            <person name="Grigoriev I."/>
            <person name="Martin F."/>
            <person name="Vilgalys R."/>
            <person name="Bonito G."/>
        </authorList>
    </citation>
    <scope>NUCLEOTIDE SEQUENCE [LARGE SCALE GENOMIC DNA]</scope>
    <source>
        <strain evidence="17 18">AG-77</strain>
    </source>
</reference>
<feature type="region of interest" description="Disordered" evidence="11">
    <location>
        <begin position="273"/>
        <end position="362"/>
    </location>
</feature>
<feature type="compositionally biased region" description="Basic and acidic residues" evidence="11">
    <location>
        <begin position="299"/>
        <end position="311"/>
    </location>
</feature>
<evidence type="ECO:0000256" key="1">
    <source>
        <dbReference type="ARBA" id="ARBA00004123"/>
    </source>
</evidence>
<dbReference type="PROSITE" id="PS52032">
    <property type="entry name" value="MARR_BRCT_CHROMO"/>
    <property type="match status" value="1"/>
</dbReference>
<dbReference type="InterPro" id="IPR049898">
    <property type="entry name" value="MARR_BRCT_CHROMO"/>
</dbReference>
<dbReference type="PANTHER" id="PTHR15381">
    <property type="entry name" value="CHONDROITIN SULFATE PROTEOGLYCAN 5 -RELATED"/>
    <property type="match status" value="1"/>
</dbReference>
<dbReference type="SUPFAM" id="SSF57850">
    <property type="entry name" value="RING/U-box"/>
    <property type="match status" value="1"/>
</dbReference>
<dbReference type="InterPro" id="IPR001005">
    <property type="entry name" value="SANT/Myb"/>
</dbReference>
<keyword evidence="5" id="KW-0156">Chromatin regulator</keyword>
<dbReference type="InterPro" id="IPR036420">
    <property type="entry name" value="BRCT_dom_sf"/>
</dbReference>
<evidence type="ECO:0000259" key="13">
    <source>
        <dbReference type="PROSITE" id="PS50172"/>
    </source>
</evidence>
<dbReference type="GO" id="GO:0008270">
    <property type="term" value="F:zinc ion binding"/>
    <property type="evidence" value="ECO:0007669"/>
    <property type="project" value="UniProtKB-KW"/>
</dbReference>
<keyword evidence="8" id="KW-0539">Nucleus</keyword>
<dbReference type="InterPro" id="IPR000433">
    <property type="entry name" value="Znf_ZZ"/>
</dbReference>
<dbReference type="STRING" id="1314771.A0A197JPY7"/>
<feature type="domain" description="SANT" evidence="15">
    <location>
        <begin position="678"/>
        <end position="729"/>
    </location>
</feature>
<dbReference type="Pfam" id="PF00569">
    <property type="entry name" value="ZZ"/>
    <property type="match status" value="1"/>
</dbReference>
<dbReference type="EMBL" id="KV442059">
    <property type="protein sequence ID" value="OAQ27230.1"/>
    <property type="molecule type" value="Genomic_DNA"/>
</dbReference>
<dbReference type="Pfam" id="PF04433">
    <property type="entry name" value="SWIRM"/>
    <property type="match status" value="1"/>
</dbReference>
<evidence type="ECO:0000256" key="11">
    <source>
        <dbReference type="SAM" id="MobiDB-lite"/>
    </source>
</evidence>
<evidence type="ECO:0000259" key="12">
    <source>
        <dbReference type="PROSITE" id="PS50090"/>
    </source>
</evidence>
<gene>
    <name evidence="17" type="ORF">K457DRAFT_139781</name>
</gene>
<dbReference type="PROSITE" id="PS50172">
    <property type="entry name" value="BRCT"/>
    <property type="match status" value="1"/>
</dbReference>
<dbReference type="InterPro" id="IPR001357">
    <property type="entry name" value="BRCT_dom"/>
</dbReference>
<dbReference type="OrthoDB" id="118550at2759"/>
<feature type="domain" description="SWIRM" evidence="14">
    <location>
        <begin position="441"/>
        <end position="538"/>
    </location>
</feature>
<evidence type="ECO:0000313" key="17">
    <source>
        <dbReference type="EMBL" id="OAQ27230.1"/>
    </source>
</evidence>
<dbReference type="SMART" id="SM00291">
    <property type="entry name" value="ZnF_ZZ"/>
    <property type="match status" value="1"/>
</dbReference>
<feature type="compositionally biased region" description="Basic and acidic residues" evidence="11">
    <location>
        <begin position="826"/>
        <end position="840"/>
    </location>
</feature>
<sequence>MTASRKSGGCDIAFYQAPDTIAQFEHIRPILTRDLQQSNPEGPIPASGEELSLFIHALQQFQEDALGINRASTTDDSAAVVVRIPAKVFPRGNAEVITPNAPVYNILLAAYKYRQNQGWAEWDFSNPASTTAYIQLVAYIRDALVSTGIVKNPSIAFADSVSPEERASLSTSIRTLGGAIVEDHQQASHIVHVVADKRDHSDDGEWLRTLEVKDDKVFIHHWYYPDSYDEWVADPSGDFADPEPIPEHQGSWNVSTRWVKDSVKYSEWMNEEDYHSNNSKSNEQGSDSSASFSQRYRSKRDNSDQVESDPKRIKRSSSESLMDTDNNNAKPTEPTKSSSDDANMEETTTATAASTQEQEGTLAADVDIMEVDADAETEAEPKTEDTPAKDTEPKEMSVTEQESNRGSAPPETEEALSQAEAERFQMEEEAGRYLSRQTQEVIIPSYAAWFNLAKIHEIEHKSLPEFFNLKNRSKTPTVYKDYRDFMINTYRLNPSEYLTVTACRRNLAGDVCAIIRVHAFLEQWGLINYQVDPDTRPSTVGPAFTGHFRVTADTPRGLQPFLPSVAAPTAAQANGELKVATSSAPKAEANMELRRNIFSSNATAASTATTKEDEEQHPDKKQRFNCFTCGTDCTKMRYHSVKTKNFELCSNCYLEGRFPSTMSSGDFIRLNAQHFKHATDDTWTDQETLLLLEGLEMYDEDWNLVAEHVGTRSREQCILHFLQLPIEDPYLGAASERELGPLQYHRIPFSQADNPVMSVVAFLASVVNPGVAAAAAKSALKELAQAKKAAEGESTEGAQTEEAAKATPVENGDTEPKAEPQSGEMDVDKAAGEDTEMKQDGEAAADIAGLPRSTLERVGAAALGSAAAKAKVLADNEEREVRRLVTQVVEAQLKKMELKLQQFEELESVLETEKRELERQRQQLYLDRLAMKKSIMSMQEKFQLARQTANPQAIANVTVPPGGVTGSGTTFQNEATVRQQQEQGQGVGPLTRDQNAEGVVVMPLP</sequence>
<dbReference type="CDD" id="cd02336">
    <property type="entry name" value="ZZ_RSC8"/>
    <property type="match status" value="1"/>
</dbReference>
<dbReference type="Pfam" id="PF16495">
    <property type="entry name" value="SWIRM-assoc_1"/>
    <property type="match status" value="1"/>
</dbReference>
<dbReference type="PROSITE" id="PS50934">
    <property type="entry name" value="SWIRM"/>
    <property type="match status" value="1"/>
</dbReference>
<keyword evidence="2" id="KW-0479">Metal-binding</keyword>
<feature type="domain" description="Chromo" evidence="16">
    <location>
        <begin position="1"/>
        <end position="292"/>
    </location>
</feature>
<dbReference type="SUPFAM" id="SSF52113">
    <property type="entry name" value="BRCT domain"/>
    <property type="match status" value="1"/>
</dbReference>
<dbReference type="InterPro" id="IPR017884">
    <property type="entry name" value="SANT_dom"/>
</dbReference>
<evidence type="ECO:0000256" key="4">
    <source>
        <dbReference type="ARBA" id="ARBA00022833"/>
    </source>
</evidence>
<feature type="domain" description="Myb-like" evidence="12">
    <location>
        <begin position="683"/>
        <end position="725"/>
    </location>
</feature>
<keyword evidence="6" id="KW-0805">Transcription regulation</keyword>
<dbReference type="Proteomes" id="UP000078512">
    <property type="component" value="Unassembled WGS sequence"/>
</dbReference>
<dbReference type="Pfam" id="PF00249">
    <property type="entry name" value="Myb_DNA-binding"/>
    <property type="match status" value="1"/>
</dbReference>
<keyword evidence="7" id="KW-0804">Transcription</keyword>
<dbReference type="GO" id="GO:0048858">
    <property type="term" value="P:cell projection morphogenesis"/>
    <property type="evidence" value="ECO:0007669"/>
    <property type="project" value="TreeGrafter"/>
</dbReference>
<evidence type="ECO:0000256" key="8">
    <source>
        <dbReference type="ARBA" id="ARBA00023242"/>
    </source>
</evidence>
<dbReference type="Pfam" id="PF16496">
    <property type="entry name" value="SWIRM-assoc_2"/>
    <property type="match status" value="1"/>
</dbReference>
<dbReference type="CDD" id="cd00167">
    <property type="entry name" value="SANT"/>
    <property type="match status" value="1"/>
</dbReference>
<feature type="compositionally biased region" description="Polar residues" evidence="11">
    <location>
        <begin position="276"/>
        <end position="295"/>
    </location>
</feature>
<keyword evidence="18" id="KW-1185">Reference proteome</keyword>
<feature type="compositionally biased region" description="Basic and acidic residues" evidence="11">
    <location>
        <begin position="379"/>
        <end position="397"/>
    </location>
</feature>
<proteinExistence type="inferred from homology"/>
<dbReference type="SUPFAM" id="SSF46689">
    <property type="entry name" value="Homeodomain-like"/>
    <property type="match status" value="2"/>
</dbReference>
<evidence type="ECO:0000256" key="9">
    <source>
        <dbReference type="ARBA" id="ARBA00049655"/>
    </source>
</evidence>
<dbReference type="InterPro" id="IPR032451">
    <property type="entry name" value="SMARCC_C"/>
</dbReference>
<evidence type="ECO:0000259" key="14">
    <source>
        <dbReference type="PROSITE" id="PS50934"/>
    </source>
</evidence>
<evidence type="ECO:0000256" key="6">
    <source>
        <dbReference type="ARBA" id="ARBA00023015"/>
    </source>
</evidence>
<dbReference type="GO" id="GO:0006325">
    <property type="term" value="P:chromatin organization"/>
    <property type="evidence" value="ECO:0007669"/>
    <property type="project" value="UniProtKB-KW"/>
</dbReference>
<keyword evidence="10" id="KW-0175">Coiled coil</keyword>
<evidence type="ECO:0000259" key="16">
    <source>
        <dbReference type="PROSITE" id="PS52032"/>
    </source>
</evidence>
<dbReference type="PROSITE" id="PS50090">
    <property type="entry name" value="MYB_LIKE"/>
    <property type="match status" value="1"/>
</dbReference>
<feature type="compositionally biased region" description="Low complexity" evidence="11">
    <location>
        <begin position="345"/>
        <end position="361"/>
    </location>
</feature>
<evidence type="ECO:0000256" key="7">
    <source>
        <dbReference type="ARBA" id="ARBA00023163"/>
    </source>
</evidence>
<feature type="region of interest" description="Disordered" evidence="11">
    <location>
        <begin position="374"/>
        <end position="419"/>
    </location>
</feature>
<dbReference type="FunFam" id="1.10.10.60:FF:000014">
    <property type="entry name" value="SWI/SNF complex subunit SMARCC2 isoform C"/>
    <property type="match status" value="1"/>
</dbReference>
<dbReference type="InterPro" id="IPR032450">
    <property type="entry name" value="SMARCC_N"/>
</dbReference>
<evidence type="ECO:0000313" key="18">
    <source>
        <dbReference type="Proteomes" id="UP000078512"/>
    </source>
</evidence>
<dbReference type="Gene3D" id="1.10.10.10">
    <property type="entry name" value="Winged helix-like DNA-binding domain superfamily/Winged helix DNA-binding domain"/>
    <property type="match status" value="1"/>
</dbReference>
<comment type="subcellular location">
    <subcellularLocation>
        <location evidence="1">Nucleus</location>
    </subcellularLocation>
</comment>
<protein>
    <recommendedName>
        <fullName evidence="19">SWIRM-domain-containing protein</fullName>
    </recommendedName>
</protein>
<evidence type="ECO:0000256" key="3">
    <source>
        <dbReference type="ARBA" id="ARBA00022771"/>
    </source>
</evidence>
<dbReference type="PROSITE" id="PS51293">
    <property type="entry name" value="SANT"/>
    <property type="match status" value="1"/>
</dbReference>
<dbReference type="PANTHER" id="PTHR15381:SF1">
    <property type="entry name" value="CHONDROITIN SULFATE PROTEOGLYCAN 5"/>
    <property type="match status" value="1"/>
</dbReference>
<feature type="compositionally biased region" description="Polar residues" evidence="11">
    <location>
        <begin position="318"/>
        <end position="341"/>
    </location>
</feature>
<dbReference type="InterPro" id="IPR009057">
    <property type="entry name" value="Homeodomain-like_sf"/>
</dbReference>
<evidence type="ECO:0000256" key="10">
    <source>
        <dbReference type="SAM" id="Coils"/>
    </source>
</evidence>
<keyword evidence="3" id="KW-0863">Zinc-finger</keyword>
<feature type="coiled-coil region" evidence="10">
    <location>
        <begin position="867"/>
        <end position="927"/>
    </location>
</feature>
<dbReference type="Gene3D" id="3.40.50.10190">
    <property type="entry name" value="BRCT domain"/>
    <property type="match status" value="1"/>
</dbReference>
<dbReference type="GO" id="GO:0016514">
    <property type="term" value="C:SWI/SNF complex"/>
    <property type="evidence" value="ECO:0007669"/>
    <property type="project" value="UniProtKB-ARBA"/>
</dbReference>
<dbReference type="InterPro" id="IPR036388">
    <property type="entry name" value="WH-like_DNA-bd_sf"/>
</dbReference>
<feature type="region of interest" description="Disordered" evidence="11">
    <location>
        <begin position="976"/>
        <end position="1005"/>
    </location>
</feature>
<keyword evidence="4" id="KW-0862">Zinc</keyword>
<dbReference type="Gene3D" id="1.10.10.60">
    <property type="entry name" value="Homeodomain-like"/>
    <property type="match status" value="1"/>
</dbReference>
<evidence type="ECO:0000259" key="15">
    <source>
        <dbReference type="PROSITE" id="PS51293"/>
    </source>
</evidence>
<dbReference type="FunFam" id="1.10.10.10:FF:000020">
    <property type="entry name" value="SWI/SNF complex subunit SMARCC2 isoform c"/>
    <property type="match status" value="1"/>
</dbReference>
<evidence type="ECO:0008006" key="19">
    <source>
        <dbReference type="Google" id="ProtNLM"/>
    </source>
</evidence>
<organism evidence="17 18">
    <name type="scientific">Linnemannia elongata AG-77</name>
    <dbReference type="NCBI Taxonomy" id="1314771"/>
    <lineage>
        <taxon>Eukaryota</taxon>
        <taxon>Fungi</taxon>
        <taxon>Fungi incertae sedis</taxon>
        <taxon>Mucoromycota</taxon>
        <taxon>Mortierellomycotina</taxon>
        <taxon>Mortierellomycetes</taxon>
        <taxon>Mortierellales</taxon>
        <taxon>Mortierellaceae</taxon>
        <taxon>Linnemannia</taxon>
    </lineage>
</organism>
<evidence type="ECO:0000256" key="2">
    <source>
        <dbReference type="ARBA" id="ARBA00022723"/>
    </source>
</evidence>
<evidence type="ECO:0000256" key="5">
    <source>
        <dbReference type="ARBA" id="ARBA00022853"/>
    </source>
</evidence>
<comment type="similarity">
    <text evidence="9">Belongs to the SMARCC family.</text>
</comment>
<name>A0A197JPY7_9FUNG</name>
<dbReference type="AlphaFoldDB" id="A0A197JPY7"/>
<feature type="domain" description="BRCT" evidence="13">
    <location>
        <begin position="145"/>
        <end position="276"/>
    </location>
</feature>
<accession>A0A197JPY7</accession>
<dbReference type="InterPro" id="IPR041984">
    <property type="entry name" value="Rsc8/Ssr1/Ssr2_ZZ"/>
</dbReference>
<feature type="region of interest" description="Disordered" evidence="11">
    <location>
        <begin position="790"/>
        <end position="840"/>
    </location>
</feature>